<evidence type="ECO:0000313" key="11">
    <source>
        <dbReference type="EMBL" id="PHJ15525.1"/>
    </source>
</evidence>
<comment type="pathway">
    <text evidence="1 9">Secondary metabolite metabolism; methylglyoxal degradation; (R)-lactate from methylglyoxal: step 1/2.</text>
</comment>
<dbReference type="SUPFAM" id="SSF54593">
    <property type="entry name" value="Glyoxalase/Bleomycin resistance protein/Dihydroxybiphenyl dioxygenase"/>
    <property type="match status" value="2"/>
</dbReference>
<evidence type="ECO:0000256" key="9">
    <source>
        <dbReference type="RuleBase" id="RU361179"/>
    </source>
</evidence>
<dbReference type="Proteomes" id="UP000221165">
    <property type="component" value="Unassembled WGS sequence"/>
</dbReference>
<evidence type="ECO:0000256" key="4">
    <source>
        <dbReference type="ARBA" id="ARBA00022723"/>
    </source>
</evidence>
<evidence type="ECO:0000256" key="7">
    <source>
        <dbReference type="PIRSR" id="PIRSR604361-1"/>
    </source>
</evidence>
<keyword evidence="12" id="KW-1185">Reference proteome</keyword>
<gene>
    <name evidence="11" type="ORF">CSUI_010664</name>
</gene>
<dbReference type="GeneID" id="94433977"/>
<feature type="binding site" evidence="8">
    <location>
        <position position="254"/>
    </location>
    <ligand>
        <name>Zn(2+)</name>
        <dbReference type="ChEBI" id="CHEBI:29105"/>
        <note>ligand shared between dimeric partners</note>
    </ligand>
</feature>
<evidence type="ECO:0000259" key="10">
    <source>
        <dbReference type="PROSITE" id="PS51819"/>
    </source>
</evidence>
<evidence type="ECO:0000256" key="8">
    <source>
        <dbReference type="PIRSR" id="PIRSR604361-3"/>
    </source>
</evidence>
<dbReference type="EMBL" id="MIGC01007932">
    <property type="protein sequence ID" value="PHJ15525.1"/>
    <property type="molecule type" value="Genomic_DNA"/>
</dbReference>
<dbReference type="OrthoDB" id="16820at2759"/>
<keyword evidence="5 8" id="KW-0862">Zinc</keyword>
<dbReference type="RefSeq" id="XP_067917258.1">
    <property type="nucleotide sequence ID" value="XM_068070766.1"/>
</dbReference>
<evidence type="ECO:0000256" key="2">
    <source>
        <dbReference type="ARBA" id="ARBA00010363"/>
    </source>
</evidence>
<dbReference type="PROSITE" id="PS00934">
    <property type="entry name" value="GLYOXALASE_I_1"/>
    <property type="match status" value="1"/>
</dbReference>
<feature type="domain" description="VOC" evidence="10">
    <location>
        <begin position="22"/>
        <end position="173"/>
    </location>
</feature>
<sequence>MEISTKSSPPSSGGVGLKYNFWWQQTMLRIKDPQVTIPFYEENFGMKCILSYDFPSMGFSLYFLERPRDGEVLPSGDRREREKYLWTMQGGTCLELTHNHGSEHDTSFRLNNGNEEPHRGFGHIGFNTADLHEACRELEANGVQFRKRPEEGKMRNIAFAVDPNGYWLEIISRPPGSPISEQYNFSQTMLRIKNPAVSLPFYTGLLSLRLVRESHYDDFSLYFLACIPPDAEIPDPKSEAAPAYVKNLWQPVLELTHNHGTEADDLFHYHNGNDTPQGFGHIGFLCDDLVGACKELQDLGVPFRKKPEEGKMRDIAFILDPDGYSIELIQRGTSFLPKGEDQ</sequence>
<comment type="similarity">
    <text evidence="2 9">Belongs to the glyoxalase I family.</text>
</comment>
<dbReference type="GO" id="GO:0004462">
    <property type="term" value="F:lactoylglutathione lyase activity"/>
    <property type="evidence" value="ECO:0007669"/>
    <property type="project" value="UniProtKB-UniRule"/>
</dbReference>
<dbReference type="CDD" id="cd07233">
    <property type="entry name" value="GlxI_Zn"/>
    <property type="match status" value="2"/>
</dbReference>
<feature type="active site" description="Proton donor/acceptor" evidence="7">
    <location>
        <position position="327"/>
    </location>
</feature>
<dbReference type="VEuPathDB" id="ToxoDB:CSUI_010664"/>
<dbReference type="InterPro" id="IPR018146">
    <property type="entry name" value="Glyoxalase_1_CS"/>
</dbReference>
<dbReference type="InterPro" id="IPR029068">
    <property type="entry name" value="Glyas_Bleomycin-R_OHBP_Dase"/>
</dbReference>
<dbReference type="InterPro" id="IPR004360">
    <property type="entry name" value="Glyas_Fos-R_dOase_dom"/>
</dbReference>
<protein>
    <recommendedName>
        <fullName evidence="3 9">Lactoylglutathione lyase</fullName>
        <ecNumber evidence="3 9">4.4.1.5</ecNumber>
    </recommendedName>
    <alternativeName>
        <fullName evidence="9">Glyoxalase I</fullName>
    </alternativeName>
</protein>
<dbReference type="InterPro" id="IPR037523">
    <property type="entry name" value="VOC_core"/>
</dbReference>
<feature type="binding site" evidence="8">
    <location>
        <position position="327"/>
    </location>
    <ligand>
        <name>Zn(2+)</name>
        <dbReference type="ChEBI" id="CHEBI:29105"/>
        <note>ligand shared between dimeric partners</note>
    </ligand>
</feature>
<keyword evidence="6 9" id="KW-0456">Lyase</keyword>
<comment type="catalytic activity">
    <reaction evidence="9">
        <text>(R)-S-lactoylglutathione = methylglyoxal + glutathione</text>
        <dbReference type="Rhea" id="RHEA:19069"/>
        <dbReference type="ChEBI" id="CHEBI:17158"/>
        <dbReference type="ChEBI" id="CHEBI:57474"/>
        <dbReference type="ChEBI" id="CHEBI:57925"/>
        <dbReference type="EC" id="4.4.1.5"/>
    </reaction>
</comment>
<evidence type="ECO:0000313" key="12">
    <source>
        <dbReference type="Proteomes" id="UP000221165"/>
    </source>
</evidence>
<comment type="caution">
    <text evidence="11">The sequence shown here is derived from an EMBL/GenBank/DDBJ whole genome shotgun (WGS) entry which is preliminary data.</text>
</comment>
<evidence type="ECO:0000256" key="6">
    <source>
        <dbReference type="ARBA" id="ARBA00023239"/>
    </source>
</evidence>
<evidence type="ECO:0000256" key="3">
    <source>
        <dbReference type="ARBA" id="ARBA00012081"/>
    </source>
</evidence>
<dbReference type="GO" id="GO:0046872">
    <property type="term" value="F:metal ion binding"/>
    <property type="evidence" value="ECO:0007669"/>
    <property type="project" value="UniProtKB-UniRule"/>
</dbReference>
<dbReference type="PANTHER" id="PTHR10374:SF30">
    <property type="entry name" value="LACTOYLGLUTATHIONE LYASE"/>
    <property type="match status" value="1"/>
</dbReference>
<dbReference type="EC" id="4.4.1.5" evidence="3 9"/>
<reference evidence="11 12" key="1">
    <citation type="journal article" date="2017" name="Int. J. Parasitol.">
        <title>The genome of the protozoan parasite Cystoisospora suis and a reverse vaccinology approach to identify vaccine candidates.</title>
        <authorList>
            <person name="Palmieri N."/>
            <person name="Shrestha A."/>
            <person name="Ruttkowski B."/>
            <person name="Beck T."/>
            <person name="Vogl C."/>
            <person name="Tomley F."/>
            <person name="Blake D.P."/>
            <person name="Joachim A."/>
        </authorList>
    </citation>
    <scope>NUCLEOTIDE SEQUENCE [LARGE SCALE GENOMIC DNA]</scope>
    <source>
        <strain evidence="11 12">Wien I</strain>
    </source>
</reference>
<dbReference type="PROSITE" id="PS00935">
    <property type="entry name" value="GLYOXALASE_I_2"/>
    <property type="match status" value="1"/>
</dbReference>
<dbReference type="PANTHER" id="PTHR10374">
    <property type="entry name" value="LACTOYLGLUTATHIONE LYASE GLYOXALASE I"/>
    <property type="match status" value="1"/>
</dbReference>
<proteinExistence type="inferred from homology"/>
<dbReference type="Gene3D" id="3.10.180.10">
    <property type="entry name" value="2,3-Dihydroxybiphenyl 1,2-Dioxygenase, domain 1"/>
    <property type="match status" value="2"/>
</dbReference>
<feature type="binding site" evidence="8">
    <location>
        <position position="281"/>
    </location>
    <ligand>
        <name>Zn(2+)</name>
        <dbReference type="ChEBI" id="CHEBI:29105"/>
        <note>ligand shared between dimeric partners</note>
    </ligand>
</feature>
<organism evidence="11 12">
    <name type="scientific">Cystoisospora suis</name>
    <dbReference type="NCBI Taxonomy" id="483139"/>
    <lineage>
        <taxon>Eukaryota</taxon>
        <taxon>Sar</taxon>
        <taxon>Alveolata</taxon>
        <taxon>Apicomplexa</taxon>
        <taxon>Conoidasida</taxon>
        <taxon>Coccidia</taxon>
        <taxon>Eucoccidiorida</taxon>
        <taxon>Eimeriorina</taxon>
        <taxon>Sarcocystidae</taxon>
        <taxon>Cystoisospora</taxon>
    </lineage>
</organism>
<feature type="domain" description="VOC" evidence="10">
    <location>
        <begin position="184"/>
        <end position="331"/>
    </location>
</feature>
<dbReference type="AlphaFoldDB" id="A0A2C6KGC1"/>
<accession>A0A2C6KGC1</accession>
<dbReference type="Pfam" id="PF00903">
    <property type="entry name" value="Glyoxalase"/>
    <property type="match status" value="2"/>
</dbReference>
<comment type="function">
    <text evidence="9">Catalyzes the conversion of hemimercaptal, formed from methylglyoxal and glutathione, to S-lactoylglutathione.</text>
</comment>
<evidence type="ECO:0000256" key="1">
    <source>
        <dbReference type="ARBA" id="ARBA00005008"/>
    </source>
</evidence>
<dbReference type="InterPro" id="IPR004361">
    <property type="entry name" value="Glyoxalase_1"/>
</dbReference>
<dbReference type="PROSITE" id="PS51819">
    <property type="entry name" value="VOC"/>
    <property type="match status" value="2"/>
</dbReference>
<name>A0A2C6KGC1_9APIC</name>
<keyword evidence="4 8" id="KW-0479">Metal-binding</keyword>
<dbReference type="NCBIfam" id="TIGR00068">
    <property type="entry name" value="glyox_I"/>
    <property type="match status" value="2"/>
</dbReference>
<evidence type="ECO:0000256" key="5">
    <source>
        <dbReference type="ARBA" id="ARBA00022833"/>
    </source>
</evidence>
<comment type="cofactor">
    <cofactor evidence="8">
        <name>Zn(2+)</name>
        <dbReference type="ChEBI" id="CHEBI:29105"/>
    </cofactor>
    <text evidence="8">Binds 1 zinc ion per subunit. In the homodimer, two zinc ions are bound between subunits.</text>
</comment>
<feature type="binding site" evidence="8">
    <location>
        <position position="187"/>
    </location>
    <ligand>
        <name>Zn(2+)</name>
        <dbReference type="ChEBI" id="CHEBI:29105"/>
        <note>ligand shared between dimeric partners</note>
    </ligand>
</feature>